<organism evidence="1 2">
    <name type="scientific">Ohtaekwangia koreensis</name>
    <dbReference type="NCBI Taxonomy" id="688867"/>
    <lineage>
        <taxon>Bacteria</taxon>
        <taxon>Pseudomonadati</taxon>
        <taxon>Bacteroidota</taxon>
        <taxon>Cytophagia</taxon>
        <taxon>Cytophagales</taxon>
        <taxon>Fulvivirgaceae</taxon>
        <taxon>Ohtaekwangia</taxon>
    </lineage>
</organism>
<proteinExistence type="predicted"/>
<evidence type="ECO:0000313" key="1">
    <source>
        <dbReference type="EMBL" id="SKC83917.1"/>
    </source>
</evidence>
<name>A0A1T5M6R4_9BACT</name>
<evidence type="ECO:0000313" key="2">
    <source>
        <dbReference type="Proteomes" id="UP000190961"/>
    </source>
</evidence>
<dbReference type="Proteomes" id="UP000190961">
    <property type="component" value="Unassembled WGS sequence"/>
</dbReference>
<keyword evidence="2" id="KW-1185">Reference proteome</keyword>
<sequence>MKHSIKLLGQGECSSYGHLMKVDLWLKKLCRGILLTSSVFKMADVQ</sequence>
<reference evidence="1 2" key="1">
    <citation type="submission" date="2017-02" db="EMBL/GenBank/DDBJ databases">
        <authorList>
            <person name="Peterson S.W."/>
        </authorList>
    </citation>
    <scope>NUCLEOTIDE SEQUENCE [LARGE SCALE GENOMIC DNA]</scope>
    <source>
        <strain evidence="1 2">DSM 25262</strain>
    </source>
</reference>
<dbReference type="STRING" id="688867.SAMN05660236_4590"/>
<dbReference type="EMBL" id="FUZU01000003">
    <property type="protein sequence ID" value="SKC83917.1"/>
    <property type="molecule type" value="Genomic_DNA"/>
</dbReference>
<protein>
    <submittedName>
        <fullName evidence="1">Uncharacterized protein</fullName>
    </submittedName>
</protein>
<accession>A0A1T5M6R4</accession>
<gene>
    <name evidence="1" type="ORF">SAMN05660236_4590</name>
</gene>
<dbReference type="AlphaFoldDB" id="A0A1T5M6R4"/>